<dbReference type="InterPro" id="IPR001264">
    <property type="entry name" value="Glyco_trans_51"/>
</dbReference>
<evidence type="ECO:0000256" key="12">
    <source>
        <dbReference type="ARBA" id="ARBA00022984"/>
    </source>
</evidence>
<dbReference type="SUPFAM" id="SSF56601">
    <property type="entry name" value="beta-lactamase/transpeptidase-like"/>
    <property type="match status" value="1"/>
</dbReference>
<sequence length="779" mass="90336">MQKIRSKWLRWALWGAGGLVVAFILFYWSVYFGLWGPIPSRGELKEIVQNEASEVYGLEDKLIGKYYLFDRQSIPYEDIPQNLIDALVATEDFRYYDHNGIDYRSFFRVFFKSILLMDDSSGGGSTITQQLAKNLYKRKNYGRLGIAVNKLREMIIAKRIEKVYTKEEILTLYLNTVPFSDNTFGIESASYKFFNKRARRLKTEEAATLVGMLKANYYYNPRLFPEKSTKRRNTVLRQMEKYHYLEEAQYDSLKALPTELRYTAYSHDEGIAPYFREQVKKEVEAWCAANPREDGETYDIYRDGLRIYTTLDAKMQQLAEEAMREHLTSLQQQFEKSYGKRAPWITNTKMIEEAVKSSEPYLSLKQKGWEEKKIMDSLNKSRKIELFDWEENKIVNASTIDSIRHYLKFLNTGMVSIDPHTGAVRTWIGGINYKYFKYDHVRQSKRQVGSTFKPIVYTTAIENGLFPCTYFSPRKVVYEEYDGWSPSNATDKEEEEFVNYSLKYALSHSINTVAVKVLDFAGIDNTIAMAKKMGIVSPLPKVPSLALGTAGISVEEMAGAYASYVNNSRPVKPFFITRIEDDKGNVLAEFQPENKARPAFSEHTRQVMLEMMKATVNEGTAVRLRYAYKLNNAIAGKTGTTQSNKDGWFVGITPNLVTVTWVGSDDHRIGFRSTRIGQGANSALPVFARFIQKMNKDTIYNRYTAARFAPVSPFVMEELNCDPKREDTFLERFFGNPDKVRRKETREKRKMERIERREQKKKKKKKGFFKRLFGKKDKN</sequence>
<dbReference type="InterPro" id="IPR050396">
    <property type="entry name" value="Glycosyltr_51/Transpeptidase"/>
</dbReference>
<dbReference type="InterPro" id="IPR036950">
    <property type="entry name" value="PBP_transglycosylase"/>
</dbReference>
<dbReference type="InterPro" id="IPR001460">
    <property type="entry name" value="PCN-bd_Tpept"/>
</dbReference>
<dbReference type="Gene3D" id="3.40.710.10">
    <property type="entry name" value="DD-peptidase/beta-lactamase superfamily"/>
    <property type="match status" value="2"/>
</dbReference>
<keyword evidence="6" id="KW-0121">Carboxypeptidase</keyword>
<evidence type="ECO:0000256" key="3">
    <source>
        <dbReference type="ARBA" id="ARBA00007090"/>
    </source>
</evidence>
<evidence type="ECO:0000256" key="4">
    <source>
        <dbReference type="ARBA" id="ARBA00007739"/>
    </source>
</evidence>
<dbReference type="GO" id="GO:0008658">
    <property type="term" value="F:penicillin binding"/>
    <property type="evidence" value="ECO:0007669"/>
    <property type="project" value="InterPro"/>
</dbReference>
<name>A0A926JQC9_9FLAO</name>
<dbReference type="InterPro" id="IPR012338">
    <property type="entry name" value="Beta-lactam/transpept-like"/>
</dbReference>
<comment type="caution">
    <text evidence="22">The sequence shown here is derived from an EMBL/GenBank/DDBJ whole genome shotgun (WGS) entry which is preliminary data.</text>
</comment>
<keyword evidence="15" id="KW-0961">Cell wall biogenesis/degradation</keyword>
<evidence type="ECO:0000256" key="13">
    <source>
        <dbReference type="ARBA" id="ARBA00023136"/>
    </source>
</evidence>
<comment type="similarity">
    <text evidence="3">In the C-terminal section; belongs to the transpeptidase family.</text>
</comment>
<dbReference type="GO" id="GO:0009252">
    <property type="term" value="P:peptidoglycan biosynthetic process"/>
    <property type="evidence" value="ECO:0007669"/>
    <property type="project" value="UniProtKB-KW"/>
</dbReference>
<keyword evidence="23" id="KW-1185">Reference proteome</keyword>
<protein>
    <submittedName>
        <fullName evidence="22">Transglycosylase domain-containing protein</fullName>
    </submittedName>
</protein>
<evidence type="ECO:0000256" key="18">
    <source>
        <dbReference type="SAM" id="MobiDB-lite"/>
    </source>
</evidence>
<keyword evidence="19" id="KW-1133">Transmembrane helix</keyword>
<dbReference type="InterPro" id="IPR023346">
    <property type="entry name" value="Lysozyme-like_dom_sf"/>
</dbReference>
<evidence type="ECO:0000256" key="5">
    <source>
        <dbReference type="ARBA" id="ARBA00022475"/>
    </source>
</evidence>
<evidence type="ECO:0000256" key="16">
    <source>
        <dbReference type="ARBA" id="ARBA00034000"/>
    </source>
</evidence>
<comment type="catalytic activity">
    <reaction evidence="17">
        <text>[GlcNAc-(1-&gt;4)-Mur2Ac(oyl-L-Ala-gamma-D-Glu-L-Lys-D-Ala-D-Ala)](n)-di-trans,octa-cis-undecaprenyl diphosphate + beta-D-GlcNAc-(1-&gt;4)-Mur2Ac(oyl-L-Ala-gamma-D-Glu-L-Lys-D-Ala-D-Ala)-di-trans,octa-cis-undecaprenyl diphosphate = [GlcNAc-(1-&gt;4)-Mur2Ac(oyl-L-Ala-gamma-D-Glu-L-Lys-D-Ala-D-Ala)](n+1)-di-trans,octa-cis-undecaprenyl diphosphate + di-trans,octa-cis-undecaprenyl diphosphate + H(+)</text>
        <dbReference type="Rhea" id="RHEA:23708"/>
        <dbReference type="Rhea" id="RHEA-COMP:9602"/>
        <dbReference type="Rhea" id="RHEA-COMP:9603"/>
        <dbReference type="ChEBI" id="CHEBI:15378"/>
        <dbReference type="ChEBI" id="CHEBI:58405"/>
        <dbReference type="ChEBI" id="CHEBI:60033"/>
        <dbReference type="ChEBI" id="CHEBI:78435"/>
        <dbReference type="EC" id="2.4.99.28"/>
    </reaction>
</comment>
<dbReference type="RefSeq" id="WP_187964676.1">
    <property type="nucleotide sequence ID" value="NZ_JACVDC010000011.1"/>
</dbReference>
<keyword evidence="14" id="KW-0511">Multifunctional enzyme</keyword>
<evidence type="ECO:0000256" key="7">
    <source>
        <dbReference type="ARBA" id="ARBA00022670"/>
    </source>
</evidence>
<evidence type="ECO:0000313" key="23">
    <source>
        <dbReference type="Proteomes" id="UP000653730"/>
    </source>
</evidence>
<keyword evidence="12" id="KW-0573">Peptidoglycan synthesis</keyword>
<dbReference type="SUPFAM" id="SSF53955">
    <property type="entry name" value="Lysozyme-like"/>
    <property type="match status" value="1"/>
</dbReference>
<evidence type="ECO:0000256" key="9">
    <source>
        <dbReference type="ARBA" id="ARBA00022679"/>
    </source>
</evidence>
<reference evidence="22 23" key="1">
    <citation type="submission" date="2020-09" db="EMBL/GenBank/DDBJ databases">
        <title>Sinomicrobium weinanense sp. nov., a halophilic bacteria isolated from saline-alkali soil.</title>
        <authorList>
            <person name="Wu P."/>
            <person name="Ren H."/>
            <person name="Mei Y."/>
            <person name="Liang Y."/>
            <person name="Chen Z."/>
        </authorList>
    </citation>
    <scope>NUCLEOTIDE SEQUENCE [LARGE SCALE GENOMIC DNA]</scope>
    <source>
        <strain evidence="22 23">FJxs</strain>
    </source>
</reference>
<evidence type="ECO:0000256" key="15">
    <source>
        <dbReference type="ARBA" id="ARBA00023316"/>
    </source>
</evidence>
<dbReference type="EMBL" id="JACVDC010000011">
    <property type="protein sequence ID" value="MBC9795523.1"/>
    <property type="molecule type" value="Genomic_DNA"/>
</dbReference>
<feature type="compositionally biased region" description="Basic residues" evidence="18">
    <location>
        <begin position="759"/>
        <end position="773"/>
    </location>
</feature>
<keyword evidence="7" id="KW-0645">Protease</keyword>
<dbReference type="Pfam" id="PF00912">
    <property type="entry name" value="Transgly"/>
    <property type="match status" value="1"/>
</dbReference>
<dbReference type="PANTHER" id="PTHR32282">
    <property type="entry name" value="BINDING PROTEIN TRANSPEPTIDASE, PUTATIVE-RELATED"/>
    <property type="match status" value="1"/>
</dbReference>
<evidence type="ECO:0000256" key="6">
    <source>
        <dbReference type="ARBA" id="ARBA00022645"/>
    </source>
</evidence>
<dbReference type="GO" id="GO:0071555">
    <property type="term" value="P:cell wall organization"/>
    <property type="evidence" value="ECO:0007669"/>
    <property type="project" value="UniProtKB-KW"/>
</dbReference>
<evidence type="ECO:0000256" key="17">
    <source>
        <dbReference type="ARBA" id="ARBA00049902"/>
    </source>
</evidence>
<feature type="transmembrane region" description="Helical" evidence="19">
    <location>
        <begin position="12"/>
        <end position="35"/>
    </location>
</feature>
<dbReference type="Pfam" id="PF00905">
    <property type="entry name" value="Transpeptidase"/>
    <property type="match status" value="1"/>
</dbReference>
<evidence type="ECO:0000256" key="2">
    <source>
        <dbReference type="ARBA" id="ARBA00004752"/>
    </source>
</evidence>
<proteinExistence type="inferred from homology"/>
<evidence type="ECO:0000256" key="10">
    <source>
        <dbReference type="ARBA" id="ARBA00022801"/>
    </source>
</evidence>
<dbReference type="Gene3D" id="1.10.3810.10">
    <property type="entry name" value="Biosynthetic peptidoglycan transglycosylase-like"/>
    <property type="match status" value="1"/>
</dbReference>
<dbReference type="GO" id="GO:0008955">
    <property type="term" value="F:peptidoglycan glycosyltransferase activity"/>
    <property type="evidence" value="ECO:0007669"/>
    <property type="project" value="UniProtKB-EC"/>
</dbReference>
<dbReference type="GO" id="GO:0006508">
    <property type="term" value="P:proteolysis"/>
    <property type="evidence" value="ECO:0007669"/>
    <property type="project" value="UniProtKB-KW"/>
</dbReference>
<dbReference type="GO" id="GO:0008360">
    <property type="term" value="P:regulation of cell shape"/>
    <property type="evidence" value="ECO:0007669"/>
    <property type="project" value="UniProtKB-KW"/>
</dbReference>
<evidence type="ECO:0000259" key="20">
    <source>
        <dbReference type="Pfam" id="PF00905"/>
    </source>
</evidence>
<keyword evidence="5" id="KW-1003">Cell membrane</keyword>
<evidence type="ECO:0000256" key="11">
    <source>
        <dbReference type="ARBA" id="ARBA00022960"/>
    </source>
</evidence>
<dbReference type="PANTHER" id="PTHR32282:SF11">
    <property type="entry name" value="PENICILLIN-BINDING PROTEIN 1B"/>
    <property type="match status" value="1"/>
</dbReference>
<feature type="compositionally biased region" description="Basic and acidic residues" evidence="18">
    <location>
        <begin position="740"/>
        <end position="758"/>
    </location>
</feature>
<evidence type="ECO:0000256" key="19">
    <source>
        <dbReference type="SAM" id="Phobius"/>
    </source>
</evidence>
<comment type="pathway">
    <text evidence="2">Cell wall biogenesis; peptidoglycan biosynthesis.</text>
</comment>
<dbReference type="GO" id="GO:0005886">
    <property type="term" value="C:plasma membrane"/>
    <property type="evidence" value="ECO:0007669"/>
    <property type="project" value="UniProtKB-SubCell"/>
</dbReference>
<keyword evidence="19" id="KW-0812">Transmembrane</keyword>
<dbReference type="GO" id="GO:0009002">
    <property type="term" value="F:serine-type D-Ala-D-Ala carboxypeptidase activity"/>
    <property type="evidence" value="ECO:0007669"/>
    <property type="project" value="UniProtKB-EC"/>
</dbReference>
<keyword evidence="11" id="KW-0133">Cell shape</keyword>
<dbReference type="AlphaFoldDB" id="A0A926JQC9"/>
<feature type="domain" description="Glycosyl transferase family 51" evidence="21">
    <location>
        <begin position="68"/>
        <end position="240"/>
    </location>
</feature>
<feature type="region of interest" description="Disordered" evidence="18">
    <location>
        <begin position="740"/>
        <end position="779"/>
    </location>
</feature>
<evidence type="ECO:0000256" key="8">
    <source>
        <dbReference type="ARBA" id="ARBA00022676"/>
    </source>
</evidence>
<comment type="similarity">
    <text evidence="4">In the N-terminal section; belongs to the glycosyltransferase 51 family.</text>
</comment>
<evidence type="ECO:0000256" key="14">
    <source>
        <dbReference type="ARBA" id="ARBA00023268"/>
    </source>
</evidence>
<dbReference type="GO" id="GO:0030288">
    <property type="term" value="C:outer membrane-bounded periplasmic space"/>
    <property type="evidence" value="ECO:0007669"/>
    <property type="project" value="TreeGrafter"/>
</dbReference>
<keyword evidence="8" id="KW-0328">Glycosyltransferase</keyword>
<keyword evidence="13 19" id="KW-0472">Membrane</keyword>
<dbReference type="Proteomes" id="UP000653730">
    <property type="component" value="Unassembled WGS sequence"/>
</dbReference>
<evidence type="ECO:0000256" key="1">
    <source>
        <dbReference type="ARBA" id="ARBA00004236"/>
    </source>
</evidence>
<organism evidence="22 23">
    <name type="scientific">Sinomicrobium weinanense</name>
    <dbReference type="NCBI Taxonomy" id="2842200"/>
    <lineage>
        <taxon>Bacteria</taxon>
        <taxon>Pseudomonadati</taxon>
        <taxon>Bacteroidota</taxon>
        <taxon>Flavobacteriia</taxon>
        <taxon>Flavobacteriales</taxon>
        <taxon>Flavobacteriaceae</taxon>
        <taxon>Sinomicrobium</taxon>
    </lineage>
</organism>
<comment type="catalytic activity">
    <reaction evidence="16">
        <text>Preferential cleavage: (Ac)2-L-Lys-D-Ala-|-D-Ala. Also transpeptidation of peptidyl-alanyl moieties that are N-acyl substituents of D-alanine.</text>
        <dbReference type="EC" id="3.4.16.4"/>
    </reaction>
</comment>
<feature type="domain" description="Penicillin-binding protein transpeptidase" evidence="20">
    <location>
        <begin position="414"/>
        <end position="655"/>
    </location>
</feature>
<keyword evidence="10" id="KW-0378">Hydrolase</keyword>
<evidence type="ECO:0000259" key="21">
    <source>
        <dbReference type="Pfam" id="PF00912"/>
    </source>
</evidence>
<accession>A0A926JQC9</accession>
<keyword evidence="9" id="KW-0808">Transferase</keyword>
<evidence type="ECO:0000313" key="22">
    <source>
        <dbReference type="EMBL" id="MBC9795523.1"/>
    </source>
</evidence>
<comment type="subcellular location">
    <subcellularLocation>
        <location evidence="1">Cell membrane</location>
    </subcellularLocation>
</comment>
<gene>
    <name evidence="22" type="ORF">IBL28_06075</name>
</gene>